<feature type="domain" description="Sulfatase N-terminal" evidence="3">
    <location>
        <begin position="31"/>
        <end position="346"/>
    </location>
</feature>
<dbReference type="Proteomes" id="UP000256779">
    <property type="component" value="Unassembled WGS sequence"/>
</dbReference>
<dbReference type="SUPFAM" id="SSF53649">
    <property type="entry name" value="Alkaline phosphatase-like"/>
    <property type="match status" value="1"/>
</dbReference>
<keyword evidence="5" id="KW-1185">Reference proteome</keyword>
<name>A0A3D9L430_MARFU</name>
<dbReference type="InterPro" id="IPR000917">
    <property type="entry name" value="Sulfatase_N"/>
</dbReference>
<organism evidence="4 5">
    <name type="scientific">Marinoscillum furvescens DSM 4134</name>
    <dbReference type="NCBI Taxonomy" id="1122208"/>
    <lineage>
        <taxon>Bacteria</taxon>
        <taxon>Pseudomonadati</taxon>
        <taxon>Bacteroidota</taxon>
        <taxon>Cytophagia</taxon>
        <taxon>Cytophagales</taxon>
        <taxon>Reichenbachiellaceae</taxon>
        <taxon>Marinoscillum</taxon>
    </lineage>
</organism>
<evidence type="ECO:0000256" key="2">
    <source>
        <dbReference type="ARBA" id="ARBA00022801"/>
    </source>
</evidence>
<dbReference type="PANTHER" id="PTHR42693:SF53">
    <property type="entry name" value="ENDO-4-O-SULFATASE"/>
    <property type="match status" value="1"/>
</dbReference>
<proteinExistence type="inferred from homology"/>
<dbReference type="EMBL" id="QREG01000010">
    <property type="protein sequence ID" value="RED98360.1"/>
    <property type="molecule type" value="Genomic_DNA"/>
</dbReference>
<comment type="similarity">
    <text evidence="1">Belongs to the sulfatase family.</text>
</comment>
<dbReference type="InterPro" id="IPR017850">
    <property type="entry name" value="Alkaline_phosphatase_core_sf"/>
</dbReference>
<evidence type="ECO:0000256" key="1">
    <source>
        <dbReference type="ARBA" id="ARBA00008779"/>
    </source>
</evidence>
<dbReference type="AlphaFoldDB" id="A0A3D9L430"/>
<accession>A0A3D9L430</accession>
<evidence type="ECO:0000259" key="3">
    <source>
        <dbReference type="Pfam" id="PF00884"/>
    </source>
</evidence>
<protein>
    <submittedName>
        <fullName evidence="4">Arylsulfatase A-like enzyme</fullName>
    </submittedName>
</protein>
<dbReference type="GO" id="GO:0004065">
    <property type="term" value="F:arylsulfatase activity"/>
    <property type="evidence" value="ECO:0007669"/>
    <property type="project" value="TreeGrafter"/>
</dbReference>
<gene>
    <name evidence="4" type="ORF">C7460_11030</name>
</gene>
<dbReference type="CDD" id="cd16034">
    <property type="entry name" value="sulfatase_like"/>
    <property type="match status" value="1"/>
</dbReference>
<dbReference type="Gene3D" id="3.40.720.10">
    <property type="entry name" value="Alkaline Phosphatase, subunit A"/>
    <property type="match status" value="1"/>
</dbReference>
<dbReference type="RefSeq" id="WP_115868320.1">
    <property type="nucleotide sequence ID" value="NZ_QREG01000010.1"/>
</dbReference>
<dbReference type="OrthoDB" id="9789742at2"/>
<keyword evidence="2" id="KW-0378">Hydrolase</keyword>
<reference evidence="4 5" key="1">
    <citation type="submission" date="2018-07" db="EMBL/GenBank/DDBJ databases">
        <title>Genomic Encyclopedia of Type Strains, Phase IV (KMG-IV): sequencing the most valuable type-strain genomes for metagenomic binning, comparative biology and taxonomic classification.</title>
        <authorList>
            <person name="Goeker M."/>
        </authorList>
    </citation>
    <scope>NUCLEOTIDE SEQUENCE [LARGE SCALE GENOMIC DNA]</scope>
    <source>
        <strain evidence="4 5">DSM 4134</strain>
    </source>
</reference>
<evidence type="ECO:0000313" key="5">
    <source>
        <dbReference type="Proteomes" id="UP000256779"/>
    </source>
</evidence>
<dbReference type="Gene3D" id="3.30.1120.10">
    <property type="match status" value="1"/>
</dbReference>
<dbReference type="Pfam" id="PF00884">
    <property type="entry name" value="Sulfatase"/>
    <property type="match status" value="1"/>
</dbReference>
<comment type="caution">
    <text evidence="4">The sequence shown here is derived from an EMBL/GenBank/DDBJ whole genome shotgun (WGS) entry which is preliminary data.</text>
</comment>
<dbReference type="PANTHER" id="PTHR42693">
    <property type="entry name" value="ARYLSULFATASE FAMILY MEMBER"/>
    <property type="match status" value="1"/>
</dbReference>
<dbReference type="InterPro" id="IPR050738">
    <property type="entry name" value="Sulfatase"/>
</dbReference>
<sequence length="491" mass="55897">MSLKINTLHIPIILFCILLLLSCQKVELKQPNVIIILTDQWRASALGYNGNEDVKTPNLDEFAAQSVNLPNAVSVSPVCTPFRASLLTGKFPTETGMFLNDLHFPDDETTMAEVLKDEGYQTAFWGKWHLDGHGRKVNVAPKRRQGFEYWKGAECSHNYNRMIYYENDDPTQKIWTGYSPFAIANDVNDYVKNKRQANKPQFMFISLATPHFPHHSAPEEYRRLYQGKDFSIDPNVPKNLYDTVRRELAGYYAHCTATDKAVGDIISQLKEADMYDNSIIIFTSDHGEMMGAHGRYPFRKQLPWNESSNIPFLIHYPAIDNNKGKKLYAGITTPDIMPTLLSFAGVARPEGIQGEDISDLIKTCDPNADRAAMFMNIHPFDINMKDPEYRAVRNKRFTYVVGLDGPLMLFDNQSDPFQLNNLVNSATYAQKQAELHSALQTQLIDIGDFPFRDRSFYLDKFNLILNAGGNNIKYNFKPGEQHVVQTPNSQK</sequence>
<dbReference type="PROSITE" id="PS51257">
    <property type="entry name" value="PROKAR_LIPOPROTEIN"/>
    <property type="match status" value="1"/>
</dbReference>
<evidence type="ECO:0000313" key="4">
    <source>
        <dbReference type="EMBL" id="RED98360.1"/>
    </source>
</evidence>